<organism evidence="3 4">
    <name type="scientific">Sinanodonta woodiana</name>
    <name type="common">Chinese pond mussel</name>
    <name type="synonym">Anodonta woodiana</name>
    <dbReference type="NCBI Taxonomy" id="1069815"/>
    <lineage>
        <taxon>Eukaryota</taxon>
        <taxon>Metazoa</taxon>
        <taxon>Spiralia</taxon>
        <taxon>Lophotrochozoa</taxon>
        <taxon>Mollusca</taxon>
        <taxon>Bivalvia</taxon>
        <taxon>Autobranchia</taxon>
        <taxon>Heteroconchia</taxon>
        <taxon>Palaeoheterodonta</taxon>
        <taxon>Unionida</taxon>
        <taxon>Unionoidea</taxon>
        <taxon>Unionidae</taxon>
        <taxon>Unioninae</taxon>
        <taxon>Sinanodonta</taxon>
    </lineage>
</organism>
<proteinExistence type="predicted"/>
<sequence>MTSVSKRDHIKLISSTIQTFDRQMTVWRLILYLSIVVTALPISEANSTCTVNGIHYICISIATKTDFPRILPTNVQKVTLKGTNELERSFPGERFTHHTWATVTELSILEFTNIESIDKWFLNGLEELKVISISSCTHLKVIDRDTFNFTPNIEELHLDGNTRLNLSIVEAALVDKLNSLKYLSLIGIQNSENHIVLGDNFLKALHGKNISYLDISGVNVIVMENAVAQDVLANLKYLNLSYSKVISPSGMDHIYRSLMQNIGFWILLVYGILFGNIRCKGKMCYI</sequence>
<name>A0ABD3XRT2_SINWO</name>
<protein>
    <submittedName>
        <fullName evidence="3">Uncharacterized protein</fullName>
    </submittedName>
</protein>
<dbReference type="InterPro" id="IPR050328">
    <property type="entry name" value="Dev_Immune_Receptor"/>
</dbReference>
<keyword evidence="2" id="KW-1133">Transmembrane helix</keyword>
<evidence type="ECO:0000256" key="2">
    <source>
        <dbReference type="SAM" id="Phobius"/>
    </source>
</evidence>
<dbReference type="SUPFAM" id="SSF52058">
    <property type="entry name" value="L domain-like"/>
    <property type="match status" value="1"/>
</dbReference>
<comment type="caution">
    <text evidence="3">The sequence shown here is derived from an EMBL/GenBank/DDBJ whole genome shotgun (WGS) entry which is preliminary data.</text>
</comment>
<gene>
    <name evidence="3" type="ORF">ACJMK2_000696</name>
</gene>
<dbReference type="InterPro" id="IPR032675">
    <property type="entry name" value="LRR_dom_sf"/>
</dbReference>
<feature type="transmembrane region" description="Helical" evidence="2">
    <location>
        <begin position="258"/>
        <end position="277"/>
    </location>
</feature>
<reference evidence="3 4" key="1">
    <citation type="submission" date="2024-11" db="EMBL/GenBank/DDBJ databases">
        <title>Chromosome-level genome assembly of the freshwater bivalve Anodonta woodiana.</title>
        <authorList>
            <person name="Chen X."/>
        </authorList>
    </citation>
    <scope>NUCLEOTIDE SEQUENCE [LARGE SCALE GENOMIC DNA]</scope>
    <source>
        <strain evidence="3">MN2024</strain>
        <tissue evidence="3">Gills</tissue>
    </source>
</reference>
<keyword evidence="2" id="KW-0812">Transmembrane</keyword>
<keyword evidence="4" id="KW-1185">Reference proteome</keyword>
<dbReference type="EMBL" id="JBJQND010000001">
    <property type="protein sequence ID" value="KAL3888326.1"/>
    <property type="molecule type" value="Genomic_DNA"/>
</dbReference>
<accession>A0ABD3XRT2</accession>
<dbReference type="PANTHER" id="PTHR24373">
    <property type="entry name" value="SLIT RELATED LEUCINE-RICH REPEAT NEURONAL PROTEIN"/>
    <property type="match status" value="1"/>
</dbReference>
<dbReference type="Proteomes" id="UP001634394">
    <property type="component" value="Unassembled WGS sequence"/>
</dbReference>
<dbReference type="PANTHER" id="PTHR24373:SF275">
    <property type="entry name" value="TIR DOMAIN-CONTAINING PROTEIN"/>
    <property type="match status" value="1"/>
</dbReference>
<evidence type="ECO:0000313" key="3">
    <source>
        <dbReference type="EMBL" id="KAL3888326.1"/>
    </source>
</evidence>
<evidence type="ECO:0000256" key="1">
    <source>
        <dbReference type="ARBA" id="ARBA00022729"/>
    </source>
</evidence>
<dbReference type="Gene3D" id="3.80.10.10">
    <property type="entry name" value="Ribonuclease Inhibitor"/>
    <property type="match status" value="1"/>
</dbReference>
<dbReference type="AlphaFoldDB" id="A0ABD3XRT2"/>
<keyword evidence="2" id="KW-0472">Membrane</keyword>
<evidence type="ECO:0000313" key="4">
    <source>
        <dbReference type="Proteomes" id="UP001634394"/>
    </source>
</evidence>
<keyword evidence="1" id="KW-0732">Signal</keyword>